<proteinExistence type="predicted"/>
<dbReference type="AlphaFoldDB" id="A0A6B1G517"/>
<evidence type="ECO:0000313" key="1">
    <source>
        <dbReference type="EMBL" id="MYH62486.1"/>
    </source>
</evidence>
<dbReference type="EMBL" id="VYDA01000440">
    <property type="protein sequence ID" value="MYH62486.1"/>
    <property type="molecule type" value="Genomic_DNA"/>
</dbReference>
<comment type="caution">
    <text evidence="1">The sequence shown here is derived from an EMBL/GenBank/DDBJ whole genome shotgun (WGS) entry which is preliminary data.</text>
</comment>
<sequence>MGLSTDARLNRNYAYNESGDVTALTADTIIHRCTCDGLAPFTSSAKPEPPARFHPFMRIAQLVAVAPGTPDEMVLAVYSAGKVAGGHAGNICLSKLWPGSIRAVEIAPITEFRGCWARGDESE</sequence>
<organism evidence="1">
    <name type="scientific">Caldilineaceae bacterium SB0675_bin_29</name>
    <dbReference type="NCBI Taxonomy" id="2605266"/>
    <lineage>
        <taxon>Bacteria</taxon>
        <taxon>Bacillati</taxon>
        <taxon>Chloroflexota</taxon>
        <taxon>Caldilineae</taxon>
        <taxon>Caldilineales</taxon>
        <taxon>Caldilineaceae</taxon>
    </lineage>
</organism>
<accession>A0A6B1G517</accession>
<gene>
    <name evidence="1" type="ORF">F4148_12260</name>
</gene>
<name>A0A6B1G517_9CHLR</name>
<protein>
    <submittedName>
        <fullName evidence="1">Uncharacterized protein</fullName>
    </submittedName>
</protein>
<reference evidence="1" key="1">
    <citation type="submission" date="2019-09" db="EMBL/GenBank/DDBJ databases">
        <title>Characterisation of the sponge microbiome using genome-centric metagenomics.</title>
        <authorList>
            <person name="Engelberts J.P."/>
            <person name="Robbins S.J."/>
            <person name="De Goeij J.M."/>
            <person name="Aranda M."/>
            <person name="Bell S.C."/>
            <person name="Webster N.S."/>
        </authorList>
    </citation>
    <scope>NUCLEOTIDE SEQUENCE</scope>
    <source>
        <strain evidence="1">SB0675_bin_29</strain>
    </source>
</reference>